<evidence type="ECO:0000313" key="1">
    <source>
        <dbReference type="EMBL" id="GKH73572.1"/>
    </source>
</evidence>
<sequence length="142" mass="15894">MHKEILYQFINMDLIQFATFVENYMDDGQDIEVANKFRFSYDFEENVMCCTVSVTLSKENGILLKADLASYFGIEPDSAEAMKSHEGLIAPADLLAQFASLAYGSVRGVVFAKTIGLPLNNLILPPNNVRAIFRTSQLFRKG</sequence>
<evidence type="ECO:0008006" key="3">
    <source>
        <dbReference type="Google" id="ProtNLM"/>
    </source>
</evidence>
<gene>
    <name evidence="1" type="ORF">CE91St3_34350</name>
</gene>
<protein>
    <recommendedName>
        <fullName evidence="3">Preprotein translocase subunit SecB</fullName>
    </recommendedName>
</protein>
<comment type="caution">
    <text evidence="1">The sequence shown here is derived from an EMBL/GenBank/DDBJ whole genome shotgun (WGS) entry which is preliminary data.</text>
</comment>
<proteinExistence type="predicted"/>
<organism evidence="1 2">
    <name type="scientific">Parabacteroides merdae</name>
    <dbReference type="NCBI Taxonomy" id="46503"/>
    <lineage>
        <taxon>Bacteria</taxon>
        <taxon>Pseudomonadati</taxon>
        <taxon>Bacteroidota</taxon>
        <taxon>Bacteroidia</taxon>
        <taxon>Bacteroidales</taxon>
        <taxon>Tannerellaceae</taxon>
        <taxon>Parabacteroides</taxon>
    </lineage>
</organism>
<evidence type="ECO:0000313" key="2">
    <source>
        <dbReference type="Proteomes" id="UP001055114"/>
    </source>
</evidence>
<reference evidence="1" key="1">
    <citation type="submission" date="2022-01" db="EMBL/GenBank/DDBJ databases">
        <title>Novel bile acid biosynthetic pathways are enriched in the microbiome of centenarians.</title>
        <authorList>
            <person name="Sato Y."/>
            <person name="Atarashi K."/>
            <person name="Plichta R.D."/>
            <person name="Arai Y."/>
            <person name="Sasajima S."/>
            <person name="Kearney M.S."/>
            <person name="Suda W."/>
            <person name="Takeshita K."/>
            <person name="Sasaki T."/>
            <person name="Okamoto S."/>
            <person name="Skelly N.A."/>
            <person name="Okamura Y."/>
            <person name="Vlamakis H."/>
            <person name="Li Y."/>
            <person name="Tanoue T."/>
            <person name="Takei H."/>
            <person name="Nittono H."/>
            <person name="Narushima S."/>
            <person name="Irie J."/>
            <person name="Itoh H."/>
            <person name="Moriya K."/>
            <person name="Sugiura Y."/>
            <person name="Suematsu M."/>
            <person name="Moritoki N."/>
            <person name="Shibata S."/>
            <person name="Littman R.D."/>
            <person name="Fischbach A.M."/>
            <person name="Uwamino Y."/>
            <person name="Inoue T."/>
            <person name="Honda A."/>
            <person name="Hattori M."/>
            <person name="Murai T."/>
            <person name="Xavier J.R."/>
            <person name="Hirose N."/>
            <person name="Honda K."/>
        </authorList>
    </citation>
    <scope>NUCLEOTIDE SEQUENCE</scope>
    <source>
        <strain evidence="1">CE91-St3</strain>
    </source>
</reference>
<dbReference type="RefSeq" id="WP_075967684.1">
    <property type="nucleotide sequence ID" value="NZ_BQNZ01000003.1"/>
</dbReference>
<dbReference type="EMBL" id="BQNZ01000003">
    <property type="protein sequence ID" value="GKH73572.1"/>
    <property type="molecule type" value="Genomic_DNA"/>
</dbReference>
<accession>A0AA37KG88</accession>
<dbReference type="AlphaFoldDB" id="A0AA37KG88"/>
<dbReference type="Proteomes" id="UP001055114">
    <property type="component" value="Unassembled WGS sequence"/>
</dbReference>
<name>A0AA37KG88_9BACT</name>